<evidence type="ECO:0000256" key="4">
    <source>
        <dbReference type="ARBA" id="ARBA00022737"/>
    </source>
</evidence>
<evidence type="ECO:0000313" key="7">
    <source>
        <dbReference type="EMBL" id="VDN12979.1"/>
    </source>
</evidence>
<keyword evidence="3" id="KW-0963">Cytoplasm</keyword>
<evidence type="ECO:0000256" key="2">
    <source>
        <dbReference type="ARBA" id="ARBA00005497"/>
    </source>
</evidence>
<evidence type="ECO:0000256" key="1">
    <source>
        <dbReference type="ARBA" id="ARBA00004496"/>
    </source>
</evidence>
<keyword evidence="4" id="KW-0677">Repeat</keyword>
<dbReference type="GO" id="GO:0045892">
    <property type="term" value="P:negative regulation of DNA-templated transcription"/>
    <property type="evidence" value="ECO:0007669"/>
    <property type="project" value="InterPro"/>
</dbReference>
<dbReference type="SUPFAM" id="SSF48371">
    <property type="entry name" value="ARM repeat"/>
    <property type="match status" value="1"/>
</dbReference>
<sequence>MKQISSLLEEYLCTNNLEDATAALQELDSPHYHHELVYQAILLVLERSGDQVADRIIRLLDRLCRSVVITLDQLQTGVKRIYVEMPEIQRQLPVASVLLERFIHRALEVGFLPKKLANEMPTKARKRFVSEGDGIRKAPPVGRLF</sequence>
<dbReference type="PANTHER" id="PTHR12626:SF0">
    <property type="entry name" value="PROGRAMMED CELL DEATH PROTEIN 4"/>
    <property type="match status" value="1"/>
</dbReference>
<dbReference type="Proteomes" id="UP000281553">
    <property type="component" value="Unassembled WGS sequence"/>
</dbReference>
<organism evidence="7 8">
    <name type="scientific">Dibothriocephalus latus</name>
    <name type="common">Fish tapeworm</name>
    <name type="synonym">Diphyllobothrium latum</name>
    <dbReference type="NCBI Taxonomy" id="60516"/>
    <lineage>
        <taxon>Eukaryota</taxon>
        <taxon>Metazoa</taxon>
        <taxon>Spiralia</taxon>
        <taxon>Lophotrochozoa</taxon>
        <taxon>Platyhelminthes</taxon>
        <taxon>Cestoda</taxon>
        <taxon>Eucestoda</taxon>
        <taxon>Diphyllobothriidea</taxon>
        <taxon>Diphyllobothriidae</taxon>
        <taxon>Dibothriocephalus</taxon>
    </lineage>
</organism>
<dbReference type="PROSITE" id="PS51366">
    <property type="entry name" value="MI"/>
    <property type="match status" value="1"/>
</dbReference>
<dbReference type="GO" id="GO:0005634">
    <property type="term" value="C:nucleus"/>
    <property type="evidence" value="ECO:0007669"/>
    <property type="project" value="TreeGrafter"/>
</dbReference>
<keyword evidence="5" id="KW-0539">Nucleus</keyword>
<dbReference type="SMART" id="SM00544">
    <property type="entry name" value="MA3"/>
    <property type="match status" value="1"/>
</dbReference>
<feature type="domain" description="MI" evidence="6">
    <location>
        <begin position="1"/>
        <end position="122"/>
    </location>
</feature>
<dbReference type="InterPro" id="IPR003891">
    <property type="entry name" value="Initiation_fac_eIF4g_MI"/>
</dbReference>
<evidence type="ECO:0000313" key="8">
    <source>
        <dbReference type="Proteomes" id="UP000281553"/>
    </source>
</evidence>
<dbReference type="Pfam" id="PF02847">
    <property type="entry name" value="MA3"/>
    <property type="match status" value="1"/>
</dbReference>
<comment type="subcellular location">
    <subcellularLocation>
        <location evidence="1">Cytoplasm</location>
    </subcellularLocation>
</comment>
<proteinExistence type="inferred from homology"/>
<dbReference type="PANTHER" id="PTHR12626">
    <property type="entry name" value="PROGRAMMED CELL DEATH 4"/>
    <property type="match status" value="1"/>
</dbReference>
<comment type="similarity">
    <text evidence="2">Belongs to the PDCD4 family.</text>
</comment>
<dbReference type="InterPro" id="IPR039778">
    <property type="entry name" value="PDCD4"/>
</dbReference>
<protein>
    <recommendedName>
        <fullName evidence="6">MI domain-containing protein</fullName>
    </recommendedName>
</protein>
<keyword evidence="8" id="KW-1185">Reference proteome</keyword>
<name>A0A3P7NW63_DIBLA</name>
<reference evidence="7 8" key="1">
    <citation type="submission" date="2018-11" db="EMBL/GenBank/DDBJ databases">
        <authorList>
            <consortium name="Pathogen Informatics"/>
        </authorList>
    </citation>
    <scope>NUCLEOTIDE SEQUENCE [LARGE SCALE GENOMIC DNA]</scope>
</reference>
<evidence type="ECO:0000256" key="3">
    <source>
        <dbReference type="ARBA" id="ARBA00022490"/>
    </source>
</evidence>
<dbReference type="OrthoDB" id="414546at2759"/>
<dbReference type="EMBL" id="UYRU01055246">
    <property type="protein sequence ID" value="VDN12979.1"/>
    <property type="molecule type" value="Genomic_DNA"/>
</dbReference>
<accession>A0A3P7NW63</accession>
<dbReference type="AlphaFoldDB" id="A0A3P7NW63"/>
<evidence type="ECO:0000259" key="6">
    <source>
        <dbReference type="PROSITE" id="PS51366"/>
    </source>
</evidence>
<evidence type="ECO:0000256" key="5">
    <source>
        <dbReference type="ARBA" id="ARBA00023242"/>
    </source>
</evidence>
<dbReference type="InterPro" id="IPR016024">
    <property type="entry name" value="ARM-type_fold"/>
</dbReference>
<gene>
    <name evidence="7" type="ORF">DILT_LOCUS8810</name>
</gene>
<dbReference type="GO" id="GO:0005829">
    <property type="term" value="C:cytosol"/>
    <property type="evidence" value="ECO:0007669"/>
    <property type="project" value="TreeGrafter"/>
</dbReference>
<dbReference type="Gene3D" id="1.25.40.180">
    <property type="match status" value="1"/>
</dbReference>